<dbReference type="Proteomes" id="UP000295132">
    <property type="component" value="Unassembled WGS sequence"/>
</dbReference>
<dbReference type="RefSeq" id="WP_133339001.1">
    <property type="nucleotide sequence ID" value="NZ_SMYO01000017.1"/>
</dbReference>
<dbReference type="EMBL" id="SMYO01000017">
    <property type="protein sequence ID" value="TDK58155.1"/>
    <property type="molecule type" value="Genomic_DNA"/>
</dbReference>
<feature type="domain" description="Primase C-terminal 1" evidence="1">
    <location>
        <begin position="285"/>
        <end position="339"/>
    </location>
</feature>
<accession>A0A4R5VKG7</accession>
<name>A0A4R5VKG7_9BACI</name>
<comment type="caution">
    <text evidence="2">The sequence shown here is derived from an EMBL/GenBank/DDBJ whole genome shotgun (WGS) entry which is preliminary data.</text>
</comment>
<dbReference type="InterPro" id="IPR014820">
    <property type="entry name" value="PriCT_1"/>
</dbReference>
<dbReference type="Pfam" id="PF08708">
    <property type="entry name" value="PriCT_1"/>
    <property type="match status" value="1"/>
</dbReference>
<proteinExistence type="predicted"/>
<evidence type="ECO:0000259" key="1">
    <source>
        <dbReference type="Pfam" id="PF08708"/>
    </source>
</evidence>
<evidence type="ECO:0000313" key="2">
    <source>
        <dbReference type="EMBL" id="TDK58155.1"/>
    </source>
</evidence>
<protein>
    <submittedName>
        <fullName evidence="2">Plasmid replication protein</fullName>
    </submittedName>
</protein>
<gene>
    <name evidence="2" type="ORF">E2K98_24890</name>
</gene>
<dbReference type="AlphaFoldDB" id="A0A4R5VKG7"/>
<sequence length="516" mass="59749">MGTTMTANYKRSPLSIVEIMQFMTHNNLRLYKKKGSRQPLNKVAAYEQSISKTLYRTGVVFVSPSKADLSEGKGYVVTSYETLQEKHRNLTHWTPNIYRGGTYYNFKKRVIKGHERENLKQINVISLDIDTKEVDLYALYLGCEELGLPRPNLLLETPRGFQVFFVLETPFFIHKNQDYKALRVAERLSDNIRKALKTYVPVDTGCVPFGFYRIPREDNILDFYEQPANTSELLTWSKQFEEQENRNFLRVIYNKNSSVIDQTSSDWYSALIHATHIEKGHFGSSRNNAIMTLALANYASERPFDEVYDELDQFNSNLDHPLKKSEFDRILKSAYSGKYKGVKRSYVEGLLELWTDGQAPFKGREGWYKFKKPREERVRSHYKEWEKDIIAYLDIHTSPETPFLEGSLSSLAKTFGMSVSSLKEVFKQSSKLKKHTIGRGRGAVTKIASRSMLFKNLLFLRKKYIQHTQMTFAELLPELNQNIAVLEFPTLESALFTYEVDILYRSGASPPMKMTS</sequence>
<organism evidence="2 3">
    <name type="scientific">Bacillus salipaludis</name>
    <dbReference type="NCBI Taxonomy" id="2547811"/>
    <lineage>
        <taxon>Bacteria</taxon>
        <taxon>Bacillati</taxon>
        <taxon>Bacillota</taxon>
        <taxon>Bacilli</taxon>
        <taxon>Bacillales</taxon>
        <taxon>Bacillaceae</taxon>
        <taxon>Bacillus</taxon>
    </lineage>
</organism>
<evidence type="ECO:0000313" key="3">
    <source>
        <dbReference type="Proteomes" id="UP000295132"/>
    </source>
</evidence>
<reference evidence="2 3" key="1">
    <citation type="submission" date="2019-03" db="EMBL/GenBank/DDBJ databases">
        <title>Bacillus niacini sp. nov. a Nicotinate-Metabolizing Mesophile Isolated from Soil.</title>
        <authorList>
            <person name="Zhang G."/>
        </authorList>
    </citation>
    <scope>NUCLEOTIDE SEQUENCE [LARGE SCALE GENOMIC DNA]</scope>
    <source>
        <strain evidence="2 3">WN066</strain>
    </source>
</reference>